<accession>A0A0A1XN25</accession>
<proteinExistence type="predicted"/>
<dbReference type="AlphaFoldDB" id="A0A0A1XN25"/>
<dbReference type="EMBL" id="GBXI01001886">
    <property type="protein sequence ID" value="JAD12406.1"/>
    <property type="molecule type" value="Transcribed_RNA"/>
</dbReference>
<organism evidence="1">
    <name type="scientific">Zeugodacus cucurbitae</name>
    <name type="common">Melon fruit fly</name>
    <name type="synonym">Bactrocera cucurbitae</name>
    <dbReference type="NCBI Taxonomy" id="28588"/>
    <lineage>
        <taxon>Eukaryota</taxon>
        <taxon>Metazoa</taxon>
        <taxon>Ecdysozoa</taxon>
        <taxon>Arthropoda</taxon>
        <taxon>Hexapoda</taxon>
        <taxon>Insecta</taxon>
        <taxon>Pterygota</taxon>
        <taxon>Neoptera</taxon>
        <taxon>Endopterygota</taxon>
        <taxon>Diptera</taxon>
        <taxon>Brachycera</taxon>
        <taxon>Muscomorpha</taxon>
        <taxon>Tephritoidea</taxon>
        <taxon>Tephritidae</taxon>
        <taxon>Zeugodacus</taxon>
        <taxon>Zeugodacus</taxon>
    </lineage>
</organism>
<reference evidence="1" key="1">
    <citation type="submission" date="2014-11" db="EMBL/GenBank/DDBJ databases">
        <authorList>
            <person name="Geib S."/>
        </authorList>
    </citation>
    <scope>NUCLEOTIDE SEQUENCE</scope>
</reference>
<gene>
    <name evidence="1" type="primary">FBL8</name>
    <name evidence="1" type="ORF">g.4260</name>
</gene>
<protein>
    <submittedName>
        <fullName evidence="1">Putative F-box/LRR-repeat protein 8</fullName>
    </submittedName>
</protein>
<dbReference type="Gene3D" id="1.20.1280.50">
    <property type="match status" value="1"/>
</dbReference>
<dbReference type="InterPro" id="IPR036047">
    <property type="entry name" value="F-box-like_dom_sf"/>
</dbReference>
<sequence>MASILNLPDECLVMICKKLNLHDRQYCWSNVCKRFEYIYFQYFHNRTEVNDHLAQHYGHLIGIDDFPLLVIKILNLSQSKCTKYFLNKLRDCHKEIEEARLNLFTEEF</sequence>
<evidence type="ECO:0000313" key="1">
    <source>
        <dbReference type="EMBL" id="JAD12406.1"/>
    </source>
</evidence>
<reference evidence="1" key="2">
    <citation type="journal article" date="2015" name="Gigascience">
        <title>Reconstructing a comprehensive transcriptome assembly of a white-pupal translocated strain of the pest fruit fly Bactrocera cucurbitae.</title>
        <authorList>
            <person name="Sim S.B."/>
            <person name="Calla B."/>
            <person name="Hall B."/>
            <person name="DeRego T."/>
            <person name="Geib S.M."/>
        </authorList>
    </citation>
    <scope>NUCLEOTIDE SEQUENCE</scope>
</reference>
<dbReference type="SUPFAM" id="SSF81383">
    <property type="entry name" value="F-box domain"/>
    <property type="match status" value="1"/>
</dbReference>
<name>A0A0A1XN25_ZEUCU</name>